<dbReference type="EMBL" id="JAJFAZ020000003">
    <property type="protein sequence ID" value="KAI5339522.1"/>
    <property type="molecule type" value="Genomic_DNA"/>
</dbReference>
<evidence type="ECO:0000313" key="2">
    <source>
        <dbReference type="Proteomes" id="UP001054821"/>
    </source>
</evidence>
<dbReference type="AlphaFoldDB" id="A0AAD4WBX9"/>
<name>A0AAD4WBX9_PRUDU</name>
<accession>A0AAD4WBX9</accession>
<sequence>MEVETTPKGCSETEGTKCHRKLGVACEAGSSGFRLINSWHGGSIPKACLREVETTPKRWLGTEGTNIIASLGLLEKLVPMASSLINSWCGGSIPKDASGKATIGALGEITELFPVFTAGGTRLA</sequence>
<dbReference type="Proteomes" id="UP001054821">
    <property type="component" value="Chromosome 3"/>
</dbReference>
<evidence type="ECO:0000313" key="1">
    <source>
        <dbReference type="EMBL" id="KAI5339522.1"/>
    </source>
</evidence>
<organism evidence="1 2">
    <name type="scientific">Prunus dulcis</name>
    <name type="common">Almond</name>
    <name type="synonym">Amygdalus dulcis</name>
    <dbReference type="NCBI Taxonomy" id="3755"/>
    <lineage>
        <taxon>Eukaryota</taxon>
        <taxon>Viridiplantae</taxon>
        <taxon>Streptophyta</taxon>
        <taxon>Embryophyta</taxon>
        <taxon>Tracheophyta</taxon>
        <taxon>Spermatophyta</taxon>
        <taxon>Magnoliopsida</taxon>
        <taxon>eudicotyledons</taxon>
        <taxon>Gunneridae</taxon>
        <taxon>Pentapetalae</taxon>
        <taxon>rosids</taxon>
        <taxon>fabids</taxon>
        <taxon>Rosales</taxon>
        <taxon>Rosaceae</taxon>
        <taxon>Amygdaloideae</taxon>
        <taxon>Amygdaleae</taxon>
        <taxon>Prunus</taxon>
    </lineage>
</organism>
<proteinExistence type="predicted"/>
<protein>
    <submittedName>
        <fullName evidence="1">Uncharacterized protein</fullName>
    </submittedName>
</protein>
<keyword evidence="2" id="KW-1185">Reference proteome</keyword>
<reference evidence="1 2" key="1">
    <citation type="journal article" date="2022" name="G3 (Bethesda)">
        <title>Whole-genome sequence and methylome profiling of the almond [Prunus dulcis (Mill.) D.A. Webb] cultivar 'Nonpareil'.</title>
        <authorList>
            <person name="D'Amico-Willman K.M."/>
            <person name="Ouma W.Z."/>
            <person name="Meulia T."/>
            <person name="Sideli G.M."/>
            <person name="Gradziel T.M."/>
            <person name="Fresnedo-Ramirez J."/>
        </authorList>
    </citation>
    <scope>NUCLEOTIDE SEQUENCE [LARGE SCALE GENOMIC DNA]</scope>
    <source>
        <strain evidence="1">Clone GOH B32 T37-40</strain>
    </source>
</reference>
<gene>
    <name evidence="1" type="ORF">L3X38_018794</name>
</gene>
<comment type="caution">
    <text evidence="1">The sequence shown here is derived from an EMBL/GenBank/DDBJ whole genome shotgun (WGS) entry which is preliminary data.</text>
</comment>